<evidence type="ECO:0000313" key="2">
    <source>
        <dbReference type="EMBL" id="MCT2563136.1"/>
    </source>
</evidence>
<name>A0ABT2IWC3_9FLAO</name>
<accession>A0ABT2IWC3</accession>
<dbReference type="PANTHER" id="PTHR43685:SF2">
    <property type="entry name" value="GLYCOSYLTRANSFERASE 2-LIKE DOMAIN-CONTAINING PROTEIN"/>
    <property type="match status" value="1"/>
</dbReference>
<dbReference type="Pfam" id="PF00535">
    <property type="entry name" value="Glycos_transf_2"/>
    <property type="match status" value="1"/>
</dbReference>
<organism evidence="2 3">
    <name type="scientific">Chryseobacterium herbae</name>
    <dbReference type="NCBI Taxonomy" id="2976476"/>
    <lineage>
        <taxon>Bacteria</taxon>
        <taxon>Pseudomonadati</taxon>
        <taxon>Bacteroidota</taxon>
        <taxon>Flavobacteriia</taxon>
        <taxon>Flavobacteriales</taxon>
        <taxon>Weeksellaceae</taxon>
        <taxon>Chryseobacterium group</taxon>
        <taxon>Chryseobacterium</taxon>
    </lineage>
</organism>
<evidence type="ECO:0000313" key="3">
    <source>
        <dbReference type="Proteomes" id="UP001525566"/>
    </source>
</evidence>
<dbReference type="EMBL" id="JAOAMU010000004">
    <property type="protein sequence ID" value="MCT2563136.1"/>
    <property type="molecule type" value="Genomic_DNA"/>
</dbReference>
<reference evidence="2 3" key="1">
    <citation type="submission" date="2022-09" db="EMBL/GenBank/DDBJ databases">
        <title>Chryseobacterium oleae sp.nov., isolated from the inter-root soil of Pyrola calliantha H. Andr. in Tibet.</title>
        <authorList>
            <person name="Li Z."/>
        </authorList>
    </citation>
    <scope>NUCLEOTIDE SEQUENCE [LARGE SCALE GENOMIC DNA]</scope>
    <source>
        <strain evidence="3">pc1-10</strain>
    </source>
</reference>
<dbReference type="Proteomes" id="UP001525566">
    <property type="component" value="Unassembled WGS sequence"/>
</dbReference>
<dbReference type="PANTHER" id="PTHR43685">
    <property type="entry name" value="GLYCOSYLTRANSFERASE"/>
    <property type="match status" value="1"/>
</dbReference>
<dbReference type="CDD" id="cd00761">
    <property type="entry name" value="Glyco_tranf_GTA_type"/>
    <property type="match status" value="1"/>
</dbReference>
<keyword evidence="3" id="KW-1185">Reference proteome</keyword>
<dbReference type="RefSeq" id="WP_259839506.1">
    <property type="nucleotide sequence ID" value="NZ_JAOAMU010000004.1"/>
</dbReference>
<dbReference type="SUPFAM" id="SSF53448">
    <property type="entry name" value="Nucleotide-diphospho-sugar transferases"/>
    <property type="match status" value="1"/>
</dbReference>
<protein>
    <submittedName>
        <fullName evidence="2">Glycosyltransferase family 2 protein</fullName>
    </submittedName>
</protein>
<dbReference type="InterPro" id="IPR029044">
    <property type="entry name" value="Nucleotide-diphossugar_trans"/>
</dbReference>
<gene>
    <name evidence="2" type="ORF">N0B48_14680</name>
</gene>
<dbReference type="Gene3D" id="3.90.550.10">
    <property type="entry name" value="Spore Coat Polysaccharide Biosynthesis Protein SpsA, Chain A"/>
    <property type="match status" value="1"/>
</dbReference>
<feature type="domain" description="Glycosyltransferase 2-like" evidence="1">
    <location>
        <begin position="6"/>
        <end position="131"/>
    </location>
</feature>
<evidence type="ECO:0000259" key="1">
    <source>
        <dbReference type="Pfam" id="PF00535"/>
    </source>
</evidence>
<sequence>MNPKISIIVPCYNQAVYLEECLGSVLNQTYQNWECIIVNDGSTDHTGEIALQWTRKDERFKYIDKKNGGLSAARNTGIENAKGTWILPLDCDDRIGEEYLKLAEEKFNDGYTVIYCKAEFFGTTIEPWNLNDYNYEQLLVENLIFCSAFFEKSEWEKASGYDINLIHGKEDWDFWLSVLDEKKKVHRLDYLGFFYRRKLESMDVEINQNKAKKDFTLNYIYKKHLNKYIPRNLNAIEYYHQQKTLGVNLNFYNEAVHKNKMTQFLFKLINKLS</sequence>
<comment type="caution">
    <text evidence="2">The sequence shown here is derived from an EMBL/GenBank/DDBJ whole genome shotgun (WGS) entry which is preliminary data.</text>
</comment>
<dbReference type="InterPro" id="IPR050834">
    <property type="entry name" value="Glycosyltransf_2"/>
</dbReference>
<proteinExistence type="predicted"/>
<dbReference type="InterPro" id="IPR001173">
    <property type="entry name" value="Glyco_trans_2-like"/>
</dbReference>